<name>B8BH11_ORYSI</name>
<feature type="region of interest" description="Disordered" evidence="1">
    <location>
        <begin position="68"/>
        <end position="90"/>
    </location>
</feature>
<dbReference type="STRING" id="39946.B8BH11"/>
<evidence type="ECO:0000313" key="2">
    <source>
        <dbReference type="EMBL" id="EEC67013.1"/>
    </source>
</evidence>
<feature type="compositionally biased region" description="Pro residues" evidence="1">
    <location>
        <begin position="233"/>
        <end position="245"/>
    </location>
</feature>
<feature type="region of interest" description="Disordered" evidence="1">
    <location>
        <begin position="503"/>
        <end position="531"/>
    </location>
</feature>
<sequence length="531" mass="55842">MIGGVGADWGRDAARRELVSSSRARLRVLVVEDVEETQVFGHEPVLVRPGLLLFPPISRCRRRRPCPRPLYQPGSEERVVRSADGGDRDRATRRAGVGLVAARRDERSCEVGKVEVEVEVATRGRDGAGGDGGGGAGKGKAEVVGEWEDESPVFTRAHGRFCKKSAAAPPPRRQDDCIIQVYLCMTCGPNQALTCYLVPRVSEFRHFSLYITGPRPRAFEASSSRFLATPRTPSSPPLRSTPPPFREMNRIGIGAGASLPVDGRGRGKGRAPRPSSVRFPLKREFAGETTLRIARARVPPLAIEARRVRVTASDPPIEDPLEGVRELFAEVDDPNTTAPPGGNGSDKPEDAAPVEDVVDKTLGARAGAGRHILSDEDAVNFVFEVPCPPAPTRSAVLGMELLAEGSGLGGGGGGSGSGGGGGGVGGVGGGSADDEHRHRLPSFFPQQDRRRGWIHSSSSVKLSGGVMGCSLQHAHVPALEASQATPPSAMATEVLLLGDARAGEEAVDDDEGLVEEPQAAENVGAAAPAAP</sequence>
<feature type="compositionally biased region" description="Low complexity" evidence="1">
    <location>
        <begin position="517"/>
        <end position="531"/>
    </location>
</feature>
<keyword evidence="3" id="KW-1185">Reference proteome</keyword>
<dbReference type="Proteomes" id="UP000007015">
    <property type="component" value="Chromosome 10"/>
</dbReference>
<organism evidence="2 3">
    <name type="scientific">Oryza sativa subsp. indica</name>
    <name type="common">Rice</name>
    <dbReference type="NCBI Taxonomy" id="39946"/>
    <lineage>
        <taxon>Eukaryota</taxon>
        <taxon>Viridiplantae</taxon>
        <taxon>Streptophyta</taxon>
        <taxon>Embryophyta</taxon>
        <taxon>Tracheophyta</taxon>
        <taxon>Spermatophyta</taxon>
        <taxon>Magnoliopsida</taxon>
        <taxon>Liliopsida</taxon>
        <taxon>Poales</taxon>
        <taxon>Poaceae</taxon>
        <taxon>BOP clade</taxon>
        <taxon>Oryzoideae</taxon>
        <taxon>Oryzeae</taxon>
        <taxon>Oryzinae</taxon>
        <taxon>Oryza</taxon>
        <taxon>Oryza sativa</taxon>
    </lineage>
</organism>
<dbReference type="AlphaFoldDB" id="B8BH11"/>
<feature type="compositionally biased region" description="Gly residues" evidence="1">
    <location>
        <begin position="408"/>
        <end position="431"/>
    </location>
</feature>
<accession>B8BH11</accession>
<proteinExistence type="predicted"/>
<evidence type="ECO:0000313" key="3">
    <source>
        <dbReference type="Proteomes" id="UP000007015"/>
    </source>
</evidence>
<dbReference type="OMA" id="VFEVPCP"/>
<feature type="region of interest" description="Disordered" evidence="1">
    <location>
        <begin position="226"/>
        <end position="276"/>
    </location>
</feature>
<feature type="region of interest" description="Disordered" evidence="1">
    <location>
        <begin position="408"/>
        <end position="437"/>
    </location>
</feature>
<protein>
    <submittedName>
        <fullName evidence="2">Uncharacterized protein</fullName>
    </submittedName>
</protein>
<feature type="region of interest" description="Disordered" evidence="1">
    <location>
        <begin position="332"/>
        <end position="351"/>
    </location>
</feature>
<feature type="compositionally biased region" description="Basic and acidic residues" evidence="1">
    <location>
        <begin position="75"/>
        <end position="90"/>
    </location>
</feature>
<dbReference type="Gramene" id="BGIOSGA031859-TA">
    <property type="protein sequence ID" value="BGIOSGA031859-PA"/>
    <property type="gene ID" value="BGIOSGA031859"/>
</dbReference>
<feature type="compositionally biased region" description="Acidic residues" evidence="1">
    <location>
        <begin position="505"/>
        <end position="514"/>
    </location>
</feature>
<reference evidence="2 3" key="1">
    <citation type="journal article" date="2005" name="PLoS Biol.">
        <title>The genomes of Oryza sativa: a history of duplications.</title>
        <authorList>
            <person name="Yu J."/>
            <person name="Wang J."/>
            <person name="Lin W."/>
            <person name="Li S."/>
            <person name="Li H."/>
            <person name="Zhou J."/>
            <person name="Ni P."/>
            <person name="Dong W."/>
            <person name="Hu S."/>
            <person name="Zeng C."/>
            <person name="Zhang J."/>
            <person name="Zhang Y."/>
            <person name="Li R."/>
            <person name="Xu Z."/>
            <person name="Li S."/>
            <person name="Li X."/>
            <person name="Zheng H."/>
            <person name="Cong L."/>
            <person name="Lin L."/>
            <person name="Yin J."/>
            <person name="Geng J."/>
            <person name="Li G."/>
            <person name="Shi J."/>
            <person name="Liu J."/>
            <person name="Lv H."/>
            <person name="Li J."/>
            <person name="Wang J."/>
            <person name="Deng Y."/>
            <person name="Ran L."/>
            <person name="Shi X."/>
            <person name="Wang X."/>
            <person name="Wu Q."/>
            <person name="Li C."/>
            <person name="Ren X."/>
            <person name="Wang J."/>
            <person name="Wang X."/>
            <person name="Li D."/>
            <person name="Liu D."/>
            <person name="Zhang X."/>
            <person name="Ji Z."/>
            <person name="Zhao W."/>
            <person name="Sun Y."/>
            <person name="Zhang Z."/>
            <person name="Bao J."/>
            <person name="Han Y."/>
            <person name="Dong L."/>
            <person name="Ji J."/>
            <person name="Chen P."/>
            <person name="Wu S."/>
            <person name="Liu J."/>
            <person name="Xiao Y."/>
            <person name="Bu D."/>
            <person name="Tan J."/>
            <person name="Yang L."/>
            <person name="Ye C."/>
            <person name="Zhang J."/>
            <person name="Xu J."/>
            <person name="Zhou Y."/>
            <person name="Yu Y."/>
            <person name="Zhang B."/>
            <person name="Zhuang S."/>
            <person name="Wei H."/>
            <person name="Liu B."/>
            <person name="Lei M."/>
            <person name="Yu H."/>
            <person name="Li Y."/>
            <person name="Xu H."/>
            <person name="Wei S."/>
            <person name="He X."/>
            <person name="Fang L."/>
            <person name="Zhang Z."/>
            <person name="Zhang Y."/>
            <person name="Huang X."/>
            <person name="Su Z."/>
            <person name="Tong W."/>
            <person name="Li J."/>
            <person name="Tong Z."/>
            <person name="Li S."/>
            <person name="Ye J."/>
            <person name="Wang L."/>
            <person name="Fang L."/>
            <person name="Lei T."/>
            <person name="Chen C."/>
            <person name="Chen H."/>
            <person name="Xu Z."/>
            <person name="Li H."/>
            <person name="Huang H."/>
            <person name="Zhang F."/>
            <person name="Xu H."/>
            <person name="Li N."/>
            <person name="Zhao C."/>
            <person name="Li S."/>
            <person name="Dong L."/>
            <person name="Huang Y."/>
            <person name="Li L."/>
            <person name="Xi Y."/>
            <person name="Qi Q."/>
            <person name="Li W."/>
            <person name="Zhang B."/>
            <person name="Hu W."/>
            <person name="Zhang Y."/>
            <person name="Tian X."/>
            <person name="Jiao Y."/>
            <person name="Liang X."/>
            <person name="Jin J."/>
            <person name="Gao L."/>
            <person name="Zheng W."/>
            <person name="Hao B."/>
            <person name="Liu S."/>
            <person name="Wang W."/>
            <person name="Yuan L."/>
            <person name="Cao M."/>
            <person name="McDermott J."/>
            <person name="Samudrala R."/>
            <person name="Wang J."/>
            <person name="Wong G.K."/>
            <person name="Yang H."/>
        </authorList>
    </citation>
    <scope>NUCLEOTIDE SEQUENCE [LARGE SCALE GENOMIC DNA]</scope>
    <source>
        <strain evidence="3">cv. 93-11</strain>
    </source>
</reference>
<dbReference type="HOGENOM" id="CLU_569097_0_0_1"/>
<evidence type="ECO:0000256" key="1">
    <source>
        <dbReference type="SAM" id="MobiDB-lite"/>
    </source>
</evidence>
<gene>
    <name evidence="2" type="ORF">OsI_33731</name>
</gene>
<dbReference type="EMBL" id="CM000135">
    <property type="protein sequence ID" value="EEC67013.1"/>
    <property type="molecule type" value="Genomic_DNA"/>
</dbReference>